<reference evidence="2 3" key="1">
    <citation type="submission" date="2023-03" db="EMBL/GenBank/DDBJ databases">
        <authorList>
            <person name="Pearce D."/>
        </authorList>
    </citation>
    <scope>NUCLEOTIDE SEQUENCE [LARGE SCALE GENOMIC DNA]</scope>
    <source>
        <strain evidence="2">Msz</strain>
    </source>
</reference>
<proteinExistence type="predicted"/>
<dbReference type="Proteomes" id="UP001162030">
    <property type="component" value="Chromosome"/>
</dbReference>
<dbReference type="InterPro" id="IPR036291">
    <property type="entry name" value="NAD(P)-bd_dom_sf"/>
</dbReference>
<dbReference type="GO" id="GO:0016491">
    <property type="term" value="F:oxidoreductase activity"/>
    <property type="evidence" value="ECO:0007669"/>
    <property type="project" value="UniProtKB-KW"/>
</dbReference>
<dbReference type="PANTHER" id="PTHR48079">
    <property type="entry name" value="PROTEIN YEEZ"/>
    <property type="match status" value="1"/>
</dbReference>
<dbReference type="Gene3D" id="3.40.50.720">
    <property type="entry name" value="NAD(P)-binding Rossmann-like Domain"/>
    <property type="match status" value="1"/>
</dbReference>
<dbReference type="PANTHER" id="PTHR48079:SF6">
    <property type="entry name" value="NAD(P)-BINDING DOMAIN-CONTAINING PROTEIN-RELATED"/>
    <property type="match status" value="1"/>
</dbReference>
<keyword evidence="2" id="KW-0560">Oxidoreductase</keyword>
<evidence type="ECO:0000313" key="2">
    <source>
        <dbReference type="EMBL" id="CAI8930760.1"/>
    </source>
</evidence>
<dbReference type="EC" id="1.1.1.417" evidence="2"/>
<name>A0ABN8XCF3_9GAMM</name>
<evidence type="ECO:0000313" key="3">
    <source>
        <dbReference type="Proteomes" id="UP001162030"/>
    </source>
</evidence>
<gene>
    <name evidence="2" type="ORF">MSZNOR_4035</name>
</gene>
<dbReference type="EMBL" id="OX458333">
    <property type="protein sequence ID" value="CAI8930760.1"/>
    <property type="molecule type" value="Genomic_DNA"/>
</dbReference>
<dbReference type="InterPro" id="IPR001509">
    <property type="entry name" value="Epimerase_deHydtase"/>
</dbReference>
<keyword evidence="3" id="KW-1185">Reference proteome</keyword>
<dbReference type="InterPro" id="IPR051783">
    <property type="entry name" value="NAD(P)-dependent_oxidoreduct"/>
</dbReference>
<feature type="domain" description="NAD-dependent epimerase/dehydratase" evidence="1">
    <location>
        <begin position="50"/>
        <end position="274"/>
    </location>
</feature>
<sequence>MGSASPGRASSKEVCREPVKQFSGFFFRASMLPSGLDAIKNGLDMNSGRVLVTGATGHLGANLVRRLLANGEEIRVLIRQGPDNEALAGLGVERAYGDLRDAGAVDAAVRGCSQIYHCAALVSTIDGNAAHKREVFETNVLGTRHILQAAARHGVDKVVVSGSLSATGYEAGLPSHEGMPFYPFDRHLPYGFTKHLAEHEALRAHADGLNVVVATSCAIVGPHDYKPSRFGRVLIDYAHGRLKAYIPGGFEFVSARDIAEGHVLAMRKGRSGQKYIFSTAYASVDELMSLYERVTGRPPPRLRLPAPIMAAVAEVADKTWFRLFPNRPRRFTPAAVRLLRMQRRADHGKAREELGYRPTSLAEAIQEAYEDFVRRGVISPSK</sequence>
<protein>
    <submittedName>
        <fullName evidence="2">3beta-hydroxysteroid-4beta-carboxylate 3-dehydrogenase (Decarboxylating)</fullName>
        <ecNumber evidence="2">1.1.1.417</ecNumber>
    </submittedName>
</protein>
<accession>A0ABN8XCF3</accession>
<dbReference type="Pfam" id="PF01370">
    <property type="entry name" value="Epimerase"/>
    <property type="match status" value="1"/>
</dbReference>
<organism evidence="2 3">
    <name type="scientific">Methylocaldum szegediense</name>
    <dbReference type="NCBI Taxonomy" id="73780"/>
    <lineage>
        <taxon>Bacteria</taxon>
        <taxon>Pseudomonadati</taxon>
        <taxon>Pseudomonadota</taxon>
        <taxon>Gammaproteobacteria</taxon>
        <taxon>Methylococcales</taxon>
        <taxon>Methylococcaceae</taxon>
        <taxon>Methylocaldum</taxon>
    </lineage>
</organism>
<evidence type="ECO:0000259" key="1">
    <source>
        <dbReference type="Pfam" id="PF01370"/>
    </source>
</evidence>
<dbReference type="SUPFAM" id="SSF51735">
    <property type="entry name" value="NAD(P)-binding Rossmann-fold domains"/>
    <property type="match status" value="1"/>
</dbReference>